<keyword evidence="1" id="KW-0472">Membrane</keyword>
<evidence type="ECO:0008006" key="4">
    <source>
        <dbReference type="Google" id="ProtNLM"/>
    </source>
</evidence>
<keyword evidence="1" id="KW-0812">Transmembrane</keyword>
<protein>
    <recommendedName>
        <fullName evidence="4">Holin-X, holin superfamily III</fullName>
    </recommendedName>
</protein>
<proteinExistence type="predicted"/>
<feature type="transmembrane region" description="Helical" evidence="1">
    <location>
        <begin position="73"/>
        <end position="95"/>
    </location>
</feature>
<organism evidence="2 3">
    <name type="scientific">Emticicia aquatica</name>
    <dbReference type="NCBI Taxonomy" id="1681835"/>
    <lineage>
        <taxon>Bacteria</taxon>
        <taxon>Pseudomonadati</taxon>
        <taxon>Bacteroidota</taxon>
        <taxon>Cytophagia</taxon>
        <taxon>Cytophagales</taxon>
        <taxon>Leadbetterellaceae</taxon>
        <taxon>Emticicia</taxon>
    </lineage>
</organism>
<sequence>MSNNETSIETLFGKAEDCTKTTLELLKLKAIDKSADIVSSFAMRLAFFIVVALFIIISNIGLALWIGDLLGKSYYGFFIIAAIYGVLAITLRSFLHQWVKVPVSNFIITQMLKSKSI</sequence>
<reference evidence="2" key="1">
    <citation type="submission" date="2021-12" db="EMBL/GenBank/DDBJ databases">
        <authorList>
            <person name="Rodrigo-Torres L."/>
            <person name="Arahal R. D."/>
            <person name="Lucena T."/>
        </authorList>
    </citation>
    <scope>NUCLEOTIDE SEQUENCE</scope>
    <source>
        <strain evidence="2">CECT 8858</strain>
    </source>
</reference>
<dbReference type="EMBL" id="CAKLPY010000008">
    <property type="protein sequence ID" value="CAH0997950.1"/>
    <property type="molecule type" value="Genomic_DNA"/>
</dbReference>
<dbReference type="Proteomes" id="UP000837932">
    <property type="component" value="Unassembled WGS sequence"/>
</dbReference>
<dbReference type="RefSeq" id="WP_238808759.1">
    <property type="nucleotide sequence ID" value="NZ_CAKLPY010000008.1"/>
</dbReference>
<evidence type="ECO:0000313" key="2">
    <source>
        <dbReference type="EMBL" id="CAH0997950.1"/>
    </source>
</evidence>
<feature type="transmembrane region" description="Helical" evidence="1">
    <location>
        <begin position="45"/>
        <end position="67"/>
    </location>
</feature>
<evidence type="ECO:0000313" key="3">
    <source>
        <dbReference type="Proteomes" id="UP000837932"/>
    </source>
</evidence>
<name>A0ABM9AWQ2_9BACT</name>
<accession>A0ABM9AWQ2</accession>
<comment type="caution">
    <text evidence="2">The sequence shown here is derived from an EMBL/GenBank/DDBJ whole genome shotgun (WGS) entry which is preliminary data.</text>
</comment>
<keyword evidence="3" id="KW-1185">Reference proteome</keyword>
<keyword evidence="1" id="KW-1133">Transmembrane helix</keyword>
<evidence type="ECO:0000256" key="1">
    <source>
        <dbReference type="SAM" id="Phobius"/>
    </source>
</evidence>
<gene>
    <name evidence="2" type="ORF">EMA8858_04085</name>
</gene>